<evidence type="ECO:0000259" key="8">
    <source>
        <dbReference type="Pfam" id="PF02770"/>
    </source>
</evidence>
<dbReference type="Pfam" id="PF02770">
    <property type="entry name" value="Acyl-CoA_dh_M"/>
    <property type="match status" value="1"/>
</dbReference>
<organism evidence="10 11">
    <name type="scientific">Sporichthya brevicatena</name>
    <dbReference type="NCBI Taxonomy" id="171442"/>
    <lineage>
        <taxon>Bacteria</taxon>
        <taxon>Bacillati</taxon>
        <taxon>Actinomycetota</taxon>
        <taxon>Actinomycetes</taxon>
        <taxon>Sporichthyales</taxon>
        <taxon>Sporichthyaceae</taxon>
        <taxon>Sporichthya</taxon>
    </lineage>
</organism>
<dbReference type="InterPro" id="IPR006091">
    <property type="entry name" value="Acyl-CoA_Oxase/DH_mid-dom"/>
</dbReference>
<keyword evidence="3 6" id="KW-0285">Flavoprotein</keyword>
<evidence type="ECO:0000256" key="4">
    <source>
        <dbReference type="ARBA" id="ARBA00022827"/>
    </source>
</evidence>
<name>A0ABN1G415_9ACTN</name>
<dbReference type="InterPro" id="IPR009100">
    <property type="entry name" value="AcylCoA_DH/oxidase_NM_dom_sf"/>
</dbReference>
<feature type="domain" description="Acyl-CoA dehydrogenase/oxidase C-terminal" evidence="7">
    <location>
        <begin position="187"/>
        <end position="327"/>
    </location>
</feature>
<dbReference type="SUPFAM" id="SSF56645">
    <property type="entry name" value="Acyl-CoA dehydrogenase NM domain-like"/>
    <property type="match status" value="2"/>
</dbReference>
<keyword evidence="4 6" id="KW-0274">FAD</keyword>
<keyword evidence="5 6" id="KW-0560">Oxidoreductase</keyword>
<evidence type="ECO:0000313" key="11">
    <source>
        <dbReference type="Proteomes" id="UP001500957"/>
    </source>
</evidence>
<evidence type="ECO:0000259" key="9">
    <source>
        <dbReference type="Pfam" id="PF02771"/>
    </source>
</evidence>
<feature type="domain" description="Acyl-CoA dehydrogenase/oxidase C-terminal" evidence="7">
    <location>
        <begin position="550"/>
        <end position="691"/>
    </location>
</feature>
<feature type="domain" description="Acyl-CoA dehydrogenase/oxidase N-terminal" evidence="9">
    <location>
        <begin position="6"/>
        <end position="96"/>
    </location>
</feature>
<dbReference type="InterPro" id="IPR046373">
    <property type="entry name" value="Acyl-CoA_Oxase/DH_mid-dom_sf"/>
</dbReference>
<reference evidence="10 11" key="1">
    <citation type="journal article" date="2019" name="Int. J. Syst. Evol. Microbiol.">
        <title>The Global Catalogue of Microorganisms (GCM) 10K type strain sequencing project: providing services to taxonomists for standard genome sequencing and annotation.</title>
        <authorList>
            <consortium name="The Broad Institute Genomics Platform"/>
            <consortium name="The Broad Institute Genome Sequencing Center for Infectious Disease"/>
            <person name="Wu L."/>
            <person name="Ma J."/>
        </authorList>
    </citation>
    <scope>NUCLEOTIDE SEQUENCE [LARGE SCALE GENOMIC DNA]</scope>
    <source>
        <strain evidence="10 11">JCM 10671</strain>
    </source>
</reference>
<dbReference type="Gene3D" id="1.20.140.10">
    <property type="entry name" value="Butyryl-CoA Dehydrogenase, subunit A, domain 3"/>
    <property type="match status" value="2"/>
</dbReference>
<evidence type="ECO:0000256" key="5">
    <source>
        <dbReference type="ARBA" id="ARBA00023002"/>
    </source>
</evidence>
<dbReference type="Gene3D" id="1.10.540.10">
    <property type="entry name" value="Acyl-CoA dehydrogenase/oxidase, N-terminal domain"/>
    <property type="match status" value="2"/>
</dbReference>
<dbReference type="SUPFAM" id="SSF47203">
    <property type="entry name" value="Acyl-CoA dehydrogenase C-terminal domain-like"/>
    <property type="match status" value="2"/>
</dbReference>
<dbReference type="InterPro" id="IPR036250">
    <property type="entry name" value="AcylCo_DH-like_C"/>
</dbReference>
<comment type="caution">
    <text evidence="10">The sequence shown here is derived from an EMBL/GenBank/DDBJ whole genome shotgun (WGS) entry which is preliminary data.</text>
</comment>
<evidence type="ECO:0000256" key="6">
    <source>
        <dbReference type="RuleBase" id="RU362125"/>
    </source>
</evidence>
<evidence type="ECO:0000256" key="3">
    <source>
        <dbReference type="ARBA" id="ARBA00022630"/>
    </source>
</evidence>
<dbReference type="InterPro" id="IPR013786">
    <property type="entry name" value="AcylCoA_DH/ox_N"/>
</dbReference>
<dbReference type="InterPro" id="IPR052161">
    <property type="entry name" value="Mycobact_Acyl-CoA_DH"/>
</dbReference>
<protein>
    <submittedName>
        <fullName evidence="10">Acyl-CoA dehydrogenase</fullName>
    </submittedName>
</protein>
<evidence type="ECO:0000259" key="7">
    <source>
        <dbReference type="Pfam" id="PF00441"/>
    </source>
</evidence>
<gene>
    <name evidence="10" type="ORF">GCM10009547_01670</name>
</gene>
<dbReference type="Pfam" id="PF02771">
    <property type="entry name" value="Acyl-CoA_dh_N"/>
    <property type="match status" value="2"/>
</dbReference>
<evidence type="ECO:0000313" key="10">
    <source>
        <dbReference type="EMBL" id="GAA0603701.1"/>
    </source>
</evidence>
<dbReference type="PANTHER" id="PTHR43292">
    <property type="entry name" value="ACYL-COA DEHYDROGENASE"/>
    <property type="match status" value="1"/>
</dbReference>
<comment type="similarity">
    <text evidence="2 6">Belongs to the acyl-CoA dehydrogenase family.</text>
</comment>
<dbReference type="InterPro" id="IPR037069">
    <property type="entry name" value="AcylCoA_DH/ox_N_sf"/>
</dbReference>
<dbReference type="Gene3D" id="2.40.110.10">
    <property type="entry name" value="Butyryl-CoA Dehydrogenase, subunit A, domain 2"/>
    <property type="match status" value="1"/>
</dbReference>
<keyword evidence="11" id="KW-1185">Reference proteome</keyword>
<comment type="cofactor">
    <cofactor evidence="1 6">
        <name>FAD</name>
        <dbReference type="ChEBI" id="CHEBI:57692"/>
    </cofactor>
</comment>
<dbReference type="Proteomes" id="UP001500957">
    <property type="component" value="Unassembled WGS sequence"/>
</dbReference>
<sequence length="700" mass="73479">MSIALTDDHRDLAGVVRKLLADRGAAAAARALLDADVDAQAPFWSELAGLDLLGLHVDAENGGAGYSLLETAIVVEEAGRAIAPGSLLPTVWASAVLAAAGGSAVLPDLATGKTVGAVGIPGRDGSWLVLGGELAEVFLLPVDGDIVVADRDSVSVTPSPSLDRTRRTGRLRLHRDVGELPRLAGAAAAAVALGRALAAAEASGIATACLQMATEYVKIREQFGRPVGTYQAVKHHAANMLVDVELATAAAWNAARSLQGIDRPAELAAAIASTLALPAAVRCAQVNIQLHGGIGFTWEHDAHLYLRRAATLVALFGPAETLAAEVTHAMAAGVTLRTDVELPPEAEQIRETVRAFRREVEELPAEQRHDLCVARGFAVPSWPEPWGRGAGPVEQIVINQELAGLDRHDYEIGGWLLRTILAAGTEEQIQRFLPRGLSREDRWCQLFSEPGAGSDVAAASTRAVRTAGGWILNGQKVWTTFGTVADRGLATVRTDPDAPKRKGITIMLIDMHAPGVDVRPLREATGDAMFAEVFLTDVFVPDADVLGAVNEGWKVVISALANERSDIGGRTTDGPVALLDLHRRYGDQPGAAAGIGALLAEQEGIALLNLRVAERAVAGSAPGSEGNVSKLLFTEHHQRVADLGLALAGPEAALSDGCAGDIAHALMWTRLLTIGGGTAEIVRNTIAERILGLPRDPLMD</sequence>
<proteinExistence type="inferred from homology"/>
<evidence type="ECO:0000256" key="1">
    <source>
        <dbReference type="ARBA" id="ARBA00001974"/>
    </source>
</evidence>
<dbReference type="RefSeq" id="WP_344600577.1">
    <property type="nucleotide sequence ID" value="NZ_BAAAHE010000002.1"/>
</dbReference>
<dbReference type="InterPro" id="IPR009075">
    <property type="entry name" value="AcylCo_DH/oxidase_C"/>
</dbReference>
<dbReference type="Pfam" id="PF00441">
    <property type="entry name" value="Acyl-CoA_dh_1"/>
    <property type="match status" value="2"/>
</dbReference>
<accession>A0ABN1G415</accession>
<feature type="domain" description="Acyl-CoA oxidase/dehydrogenase middle" evidence="8">
    <location>
        <begin position="444"/>
        <end position="537"/>
    </location>
</feature>
<dbReference type="EMBL" id="BAAAHE010000002">
    <property type="protein sequence ID" value="GAA0603701.1"/>
    <property type="molecule type" value="Genomic_DNA"/>
</dbReference>
<dbReference type="PANTHER" id="PTHR43292:SF4">
    <property type="entry name" value="ACYL-COA DEHYDROGENASE FADE34"/>
    <property type="match status" value="1"/>
</dbReference>
<evidence type="ECO:0000256" key="2">
    <source>
        <dbReference type="ARBA" id="ARBA00009347"/>
    </source>
</evidence>
<feature type="domain" description="Acyl-CoA dehydrogenase/oxidase N-terminal" evidence="9">
    <location>
        <begin position="345"/>
        <end position="438"/>
    </location>
</feature>